<dbReference type="AlphaFoldDB" id="V6J1Y1"/>
<evidence type="ECO:0000313" key="3">
    <source>
        <dbReference type="Proteomes" id="UP000018296"/>
    </source>
</evidence>
<gene>
    <name evidence="2" type="ORF">P343_15570</name>
</gene>
<dbReference type="SUPFAM" id="SSF159888">
    <property type="entry name" value="YdhG-like"/>
    <property type="match status" value="1"/>
</dbReference>
<dbReference type="InterPro" id="IPR014922">
    <property type="entry name" value="YdhG-like"/>
</dbReference>
<protein>
    <recommendedName>
        <fullName evidence="1">YdhG-like domain-containing protein</fullName>
    </recommendedName>
</protein>
<keyword evidence="3" id="KW-1185">Reference proteome</keyword>
<sequence length="145" mass="16472">MTKEDSKKSAHANEKGHTMEKTTYQTIDEYIAQFPDTVQEILQTLRKVIQEIVPEATEKISYQMPTFALHGNLVHFAAYQSHIGLYPGASGVAAFQNEITNYKTSKGTIQFPIDQPLPYDLIRRIVAFRVDENVKKAKSKAKKKK</sequence>
<evidence type="ECO:0000313" key="2">
    <source>
        <dbReference type="EMBL" id="EST10759.1"/>
    </source>
</evidence>
<dbReference type="Proteomes" id="UP000018296">
    <property type="component" value="Unassembled WGS sequence"/>
</dbReference>
<evidence type="ECO:0000259" key="1">
    <source>
        <dbReference type="Pfam" id="PF08818"/>
    </source>
</evidence>
<dbReference type="Pfam" id="PF08818">
    <property type="entry name" value="DUF1801"/>
    <property type="match status" value="1"/>
</dbReference>
<dbReference type="eggNOG" id="COG5646">
    <property type="taxonomic scope" value="Bacteria"/>
</dbReference>
<dbReference type="PATRIC" id="fig|1395513.3.peg.3166"/>
<proteinExistence type="predicted"/>
<dbReference type="EMBL" id="AWTC01000018">
    <property type="protein sequence ID" value="EST10759.1"/>
    <property type="molecule type" value="Genomic_DNA"/>
</dbReference>
<dbReference type="Gene3D" id="3.90.1150.200">
    <property type="match status" value="1"/>
</dbReference>
<name>V6J1Y1_9BACL</name>
<feature type="domain" description="YdhG-like" evidence="1">
    <location>
        <begin position="39"/>
        <end position="130"/>
    </location>
</feature>
<dbReference type="STRING" id="1395513.P343_15570"/>
<reference evidence="2 3" key="1">
    <citation type="journal article" date="2013" name="Genome Announc.">
        <title>Genome Sequence of Sporolactobacillus laevolacticus DSM442, an Efficient Polymer-Grade D-Lactate Producer from Agricultural Waste Cottonseed as a Nitrogen Source.</title>
        <authorList>
            <person name="Wang H."/>
            <person name="Wang L."/>
            <person name="Ju J."/>
            <person name="Yu B."/>
            <person name="Ma Y."/>
        </authorList>
    </citation>
    <scope>NUCLEOTIDE SEQUENCE [LARGE SCALE GENOMIC DNA]</scope>
    <source>
        <strain evidence="2 3">DSM 442</strain>
    </source>
</reference>
<comment type="caution">
    <text evidence="2">The sequence shown here is derived from an EMBL/GenBank/DDBJ whole genome shotgun (WGS) entry which is preliminary data.</text>
</comment>
<accession>V6J1Y1</accession>
<organism evidence="2 3">
    <name type="scientific">Sporolactobacillus laevolacticus DSM 442</name>
    <dbReference type="NCBI Taxonomy" id="1395513"/>
    <lineage>
        <taxon>Bacteria</taxon>
        <taxon>Bacillati</taxon>
        <taxon>Bacillota</taxon>
        <taxon>Bacilli</taxon>
        <taxon>Bacillales</taxon>
        <taxon>Sporolactobacillaceae</taxon>
        <taxon>Sporolactobacillus</taxon>
    </lineage>
</organism>